<dbReference type="AlphaFoldDB" id="A0A5S6QY96"/>
<organism evidence="2 3">
    <name type="scientific">Trichuris muris</name>
    <name type="common">Mouse whipworm</name>
    <dbReference type="NCBI Taxonomy" id="70415"/>
    <lineage>
        <taxon>Eukaryota</taxon>
        <taxon>Metazoa</taxon>
        <taxon>Ecdysozoa</taxon>
        <taxon>Nematoda</taxon>
        <taxon>Enoplea</taxon>
        <taxon>Dorylaimia</taxon>
        <taxon>Trichinellida</taxon>
        <taxon>Trichuridae</taxon>
        <taxon>Trichuris</taxon>
    </lineage>
</organism>
<evidence type="ECO:0000313" key="3">
    <source>
        <dbReference type="WBParaSite" id="TMUE_3000012098.1"/>
    </source>
</evidence>
<dbReference type="InterPro" id="IPR012674">
    <property type="entry name" value="Calycin"/>
</dbReference>
<proteinExistence type="predicted"/>
<dbReference type="Pfam" id="PF24976">
    <property type="entry name" value="Lipocalin_10"/>
    <property type="match status" value="1"/>
</dbReference>
<sequence length="349" mass="39672">MYAAIPISVLVLTLYGYQAVSFWDFLNTGQAGLPPVQPFGADAVVNYARQGLNLLSFLKNLKTSRRSANERRQRFLEEDTGSDEWTADASDQRLRDRYRDTPLYSKLPSITNVAQDLPGFGACLPKGTPLFNSLSPSILQNFLRIVPGVHKMVKRLQPLPRVNPRRLMGKWYWVLSTTSAMSKYCSMSTFHGLVQRANKTGTFAIINSFRDGSQYGLPKLGFGYGLVNGQHVSVYDQSDPCPYEVILVSDNDENNYYRERNSQYDYIVLSNWARYPVIVLAKNVDQFFANDYEFLKEDLRSEGLYNELTEMLYSSDTADWSVCDAKHTLGSVAVQLLDKLFKRRHPSSD</sequence>
<protein>
    <recommendedName>
        <fullName evidence="1">Lipocalin domain-containing protein</fullName>
    </recommendedName>
</protein>
<dbReference type="WBParaSite" id="TMUE_3000012098.1">
    <property type="protein sequence ID" value="TMUE_3000012098.1"/>
    <property type="gene ID" value="WBGene00302835"/>
</dbReference>
<accession>A0A5S6QY96</accession>
<reference evidence="3" key="1">
    <citation type="submission" date="2019-12" db="UniProtKB">
        <authorList>
            <consortium name="WormBaseParasite"/>
        </authorList>
    </citation>
    <scope>IDENTIFICATION</scope>
</reference>
<dbReference type="PANTHER" id="PTHR37437:SF5">
    <property type="entry name" value="LIPOCALIN-RELATED PROTEIN"/>
    <property type="match status" value="1"/>
</dbReference>
<evidence type="ECO:0000313" key="2">
    <source>
        <dbReference type="Proteomes" id="UP000046395"/>
    </source>
</evidence>
<dbReference type="STRING" id="70415.A0A5S6QY96"/>
<evidence type="ECO:0000259" key="1">
    <source>
        <dbReference type="Pfam" id="PF24976"/>
    </source>
</evidence>
<feature type="domain" description="Lipocalin" evidence="1">
    <location>
        <begin position="147"/>
        <end position="325"/>
    </location>
</feature>
<keyword evidence="2" id="KW-1185">Reference proteome</keyword>
<dbReference type="Proteomes" id="UP000046395">
    <property type="component" value="Unassembled WGS sequence"/>
</dbReference>
<dbReference type="PANTHER" id="PTHR37437">
    <property type="entry name" value="LIPOCALIN-RELATED PROTEIN-RELATED"/>
    <property type="match status" value="1"/>
</dbReference>
<name>A0A5S6QY96_TRIMR</name>
<dbReference type="SUPFAM" id="SSF50814">
    <property type="entry name" value="Lipocalins"/>
    <property type="match status" value="1"/>
</dbReference>
<dbReference type="InterPro" id="IPR056868">
    <property type="entry name" value="Lipocalin_dom_nem"/>
</dbReference>